<dbReference type="EMBL" id="BONF01000052">
    <property type="protein sequence ID" value="GIF85800.1"/>
    <property type="molecule type" value="Genomic_DNA"/>
</dbReference>
<reference evidence="2 3" key="1">
    <citation type="submission" date="2021-01" db="EMBL/GenBank/DDBJ databases">
        <title>Whole genome shotgun sequence of Catellatospora bangladeshensis NBRC 107357.</title>
        <authorList>
            <person name="Komaki H."/>
            <person name="Tamura T."/>
        </authorList>
    </citation>
    <scope>NUCLEOTIDE SEQUENCE [LARGE SCALE GENOMIC DNA]</scope>
    <source>
        <strain evidence="2 3">NBRC 107357</strain>
    </source>
</reference>
<dbReference type="InterPro" id="IPR011008">
    <property type="entry name" value="Dimeric_a/b-barrel"/>
</dbReference>
<name>A0A8J3JVB7_9ACTN</name>
<feature type="domain" description="DUF3291" evidence="1">
    <location>
        <begin position="5"/>
        <end position="139"/>
    </location>
</feature>
<dbReference type="InterPro" id="IPR021708">
    <property type="entry name" value="DUF3291"/>
</dbReference>
<organism evidence="2 3">
    <name type="scientific">Catellatospora bangladeshensis</name>
    <dbReference type="NCBI Taxonomy" id="310355"/>
    <lineage>
        <taxon>Bacteria</taxon>
        <taxon>Bacillati</taxon>
        <taxon>Actinomycetota</taxon>
        <taxon>Actinomycetes</taxon>
        <taxon>Micromonosporales</taxon>
        <taxon>Micromonosporaceae</taxon>
        <taxon>Catellatospora</taxon>
    </lineage>
</organism>
<sequence length="147" mass="16209">MDVQLAQVNITRMRAPLSDPVMWGFVRRAAAVNVQAEAAPGFVWRIPDDSGTEAVFGPLIMANLSVWESLDALRAYLYSGLHLDAMKLRRNWFDSSGLAAHVALWWVPRGHLPTLQEGRARLDLLAAHGPGPRAFTLDHPHPPATTP</sequence>
<accession>A0A8J3JVB7</accession>
<proteinExistence type="predicted"/>
<keyword evidence="3" id="KW-1185">Reference proteome</keyword>
<evidence type="ECO:0000259" key="1">
    <source>
        <dbReference type="Pfam" id="PF11695"/>
    </source>
</evidence>
<dbReference type="AlphaFoldDB" id="A0A8J3JVB7"/>
<dbReference type="RefSeq" id="WP_203756199.1">
    <property type="nucleotide sequence ID" value="NZ_BONF01000052.1"/>
</dbReference>
<evidence type="ECO:0000313" key="3">
    <source>
        <dbReference type="Proteomes" id="UP000601223"/>
    </source>
</evidence>
<dbReference type="Proteomes" id="UP000601223">
    <property type="component" value="Unassembled WGS sequence"/>
</dbReference>
<evidence type="ECO:0000313" key="2">
    <source>
        <dbReference type="EMBL" id="GIF85800.1"/>
    </source>
</evidence>
<protein>
    <recommendedName>
        <fullName evidence="1">DUF3291 domain-containing protein</fullName>
    </recommendedName>
</protein>
<dbReference type="Pfam" id="PF11695">
    <property type="entry name" value="DUF3291"/>
    <property type="match status" value="1"/>
</dbReference>
<dbReference type="SUPFAM" id="SSF54909">
    <property type="entry name" value="Dimeric alpha+beta barrel"/>
    <property type="match status" value="1"/>
</dbReference>
<comment type="caution">
    <text evidence="2">The sequence shown here is derived from an EMBL/GenBank/DDBJ whole genome shotgun (WGS) entry which is preliminary data.</text>
</comment>
<gene>
    <name evidence="2" type="ORF">Cba03nite_71490</name>
</gene>